<evidence type="ECO:0000313" key="11">
    <source>
        <dbReference type="EMBL" id="CAD7630976.1"/>
    </source>
</evidence>
<dbReference type="InterPro" id="IPR005817">
    <property type="entry name" value="Wnt"/>
</dbReference>
<dbReference type="Proteomes" id="UP000759131">
    <property type="component" value="Unassembled WGS sequence"/>
</dbReference>
<evidence type="ECO:0000256" key="10">
    <source>
        <dbReference type="RuleBase" id="RU003500"/>
    </source>
</evidence>
<dbReference type="SMART" id="SM00097">
    <property type="entry name" value="WNT1"/>
    <property type="match status" value="1"/>
</dbReference>
<dbReference type="GO" id="GO:0007517">
    <property type="term" value="P:muscle organ development"/>
    <property type="evidence" value="ECO:0007669"/>
    <property type="project" value="UniProtKB-ARBA"/>
</dbReference>
<dbReference type="OrthoDB" id="5945655at2759"/>
<dbReference type="GO" id="GO:0045165">
    <property type="term" value="P:cell fate commitment"/>
    <property type="evidence" value="ECO:0007669"/>
    <property type="project" value="TreeGrafter"/>
</dbReference>
<dbReference type="GO" id="GO:0005615">
    <property type="term" value="C:extracellular space"/>
    <property type="evidence" value="ECO:0007669"/>
    <property type="project" value="TreeGrafter"/>
</dbReference>
<keyword evidence="12" id="KW-1185">Reference proteome</keyword>
<sequence>MVMSLSSHHICNRIPSLTAKQIQICQQMPQSLSIISYGIRLASDECQRQFRHKRWNCTLMNGNNIFTHIMFRGSREASYTHSIRSAGVTYAISEACSRGNISFCSCHHIGSDGRTKTNSDSWQWSGCTTNIAYGIKLAKSFMDSTNDNEKRDSRAIMNLHNNNAGRKVGKNIIRCVKDLLVSRCKCHGVSGSCTARTCWKVLPPFTIIGDQLMKKYSNAKRVALHWRRRKGISYTKKKQPFFLKMRRISSNDRHIDLVPKSRDLVYLEKSINYCNKNPVMDSLGTSGRHCNKSSDAEDGCQSMCCGRGYRTHESVTKWKCRCRFHYCCTVTCSECLQHRQI</sequence>
<dbReference type="FunFam" id="3.30.2460.20:FF:000001">
    <property type="entry name" value="Wnt homolog"/>
    <property type="match status" value="1"/>
</dbReference>
<dbReference type="GO" id="GO:0000902">
    <property type="term" value="P:cell morphogenesis"/>
    <property type="evidence" value="ECO:0007669"/>
    <property type="project" value="UniProtKB-ARBA"/>
</dbReference>
<keyword evidence="3 10" id="KW-0217">Developmental protein</keyword>
<keyword evidence="7" id="KW-1015">Disulfide bond</keyword>
<evidence type="ECO:0000256" key="3">
    <source>
        <dbReference type="ARBA" id="ARBA00022473"/>
    </source>
</evidence>
<dbReference type="EMBL" id="OC863403">
    <property type="protein sequence ID" value="CAD7630976.1"/>
    <property type="molecule type" value="Genomic_DNA"/>
</dbReference>
<dbReference type="PANTHER" id="PTHR12027:SF112">
    <property type="entry name" value="PROTEIN WNT-2"/>
    <property type="match status" value="1"/>
</dbReference>
<evidence type="ECO:0000256" key="7">
    <source>
        <dbReference type="ARBA" id="ARBA00023157"/>
    </source>
</evidence>
<name>A0A7R9Q4F4_9ACAR</name>
<dbReference type="PROSITE" id="PS00246">
    <property type="entry name" value="WNT1"/>
    <property type="match status" value="1"/>
</dbReference>
<proteinExistence type="inferred from homology"/>
<dbReference type="InterPro" id="IPR018161">
    <property type="entry name" value="Wnt_CS"/>
</dbReference>
<comment type="function">
    <text evidence="10">Ligand for members of the frizzled family of seven transmembrane receptors.</text>
</comment>
<gene>
    <name evidence="11" type="ORF">OSB1V03_LOCUS11387</name>
</gene>
<evidence type="ECO:0000256" key="1">
    <source>
        <dbReference type="ARBA" id="ARBA00004498"/>
    </source>
</evidence>
<dbReference type="Pfam" id="PF00110">
    <property type="entry name" value="wnt"/>
    <property type="match status" value="1"/>
</dbReference>
<dbReference type="AlphaFoldDB" id="A0A7R9Q4F4"/>
<evidence type="ECO:0000313" key="12">
    <source>
        <dbReference type="Proteomes" id="UP000759131"/>
    </source>
</evidence>
<dbReference type="EMBL" id="CAJPIZ010008828">
    <property type="protein sequence ID" value="CAG2111406.1"/>
    <property type="molecule type" value="Genomic_DNA"/>
</dbReference>
<dbReference type="Gene3D" id="3.30.2460.20">
    <property type="match status" value="1"/>
</dbReference>
<evidence type="ECO:0000256" key="6">
    <source>
        <dbReference type="ARBA" id="ARBA00022687"/>
    </source>
</evidence>
<evidence type="ECO:0000256" key="9">
    <source>
        <dbReference type="ARBA" id="ARBA00023288"/>
    </source>
</evidence>
<dbReference type="InterPro" id="IPR043158">
    <property type="entry name" value="Wnt_C"/>
</dbReference>
<keyword evidence="9" id="KW-0449">Lipoprotein</keyword>
<keyword evidence="4" id="KW-0964">Secreted</keyword>
<feature type="non-terminal residue" evidence="11">
    <location>
        <position position="341"/>
    </location>
</feature>
<accession>A0A7R9Q4F4</accession>
<dbReference type="GO" id="GO:0005125">
    <property type="term" value="F:cytokine activity"/>
    <property type="evidence" value="ECO:0007669"/>
    <property type="project" value="TreeGrafter"/>
</dbReference>
<dbReference type="GO" id="GO:0005109">
    <property type="term" value="F:frizzled binding"/>
    <property type="evidence" value="ECO:0007669"/>
    <property type="project" value="TreeGrafter"/>
</dbReference>
<keyword evidence="8" id="KW-0325">Glycoprotein</keyword>
<comment type="similarity">
    <text evidence="2 10">Belongs to the Wnt family.</text>
</comment>
<reference evidence="11" key="1">
    <citation type="submission" date="2020-11" db="EMBL/GenBank/DDBJ databases">
        <authorList>
            <person name="Tran Van P."/>
        </authorList>
    </citation>
    <scope>NUCLEOTIDE SEQUENCE</scope>
</reference>
<comment type="subcellular location">
    <subcellularLocation>
        <location evidence="1 10">Secreted</location>
        <location evidence="1 10">Extracellular space</location>
        <location evidence="1 10">Extracellular matrix</location>
    </subcellularLocation>
</comment>
<evidence type="ECO:0000256" key="8">
    <source>
        <dbReference type="ARBA" id="ARBA00023180"/>
    </source>
</evidence>
<organism evidence="11">
    <name type="scientific">Medioppia subpectinata</name>
    <dbReference type="NCBI Taxonomy" id="1979941"/>
    <lineage>
        <taxon>Eukaryota</taxon>
        <taxon>Metazoa</taxon>
        <taxon>Ecdysozoa</taxon>
        <taxon>Arthropoda</taxon>
        <taxon>Chelicerata</taxon>
        <taxon>Arachnida</taxon>
        <taxon>Acari</taxon>
        <taxon>Acariformes</taxon>
        <taxon>Sarcoptiformes</taxon>
        <taxon>Oribatida</taxon>
        <taxon>Brachypylina</taxon>
        <taxon>Oppioidea</taxon>
        <taxon>Oppiidae</taxon>
        <taxon>Medioppia</taxon>
    </lineage>
</organism>
<dbReference type="PRINTS" id="PR01349">
    <property type="entry name" value="WNTPROTEIN"/>
</dbReference>
<dbReference type="PANTHER" id="PTHR12027">
    <property type="entry name" value="WNT RELATED"/>
    <property type="match status" value="1"/>
</dbReference>
<keyword evidence="6 10" id="KW-0879">Wnt signaling pathway</keyword>
<protein>
    <recommendedName>
        <fullName evidence="10">Protein Wnt</fullName>
    </recommendedName>
</protein>
<keyword evidence="5" id="KW-0272">Extracellular matrix</keyword>
<dbReference type="GO" id="GO:0060070">
    <property type="term" value="P:canonical Wnt signaling pathway"/>
    <property type="evidence" value="ECO:0007669"/>
    <property type="project" value="TreeGrafter"/>
</dbReference>
<evidence type="ECO:0000256" key="5">
    <source>
        <dbReference type="ARBA" id="ARBA00022530"/>
    </source>
</evidence>
<evidence type="ECO:0000256" key="2">
    <source>
        <dbReference type="ARBA" id="ARBA00005683"/>
    </source>
</evidence>
<dbReference type="GO" id="GO:0030182">
    <property type="term" value="P:neuron differentiation"/>
    <property type="evidence" value="ECO:0007669"/>
    <property type="project" value="TreeGrafter"/>
</dbReference>
<evidence type="ECO:0000256" key="4">
    <source>
        <dbReference type="ARBA" id="ARBA00022525"/>
    </source>
</evidence>